<evidence type="ECO:0000256" key="6">
    <source>
        <dbReference type="ARBA" id="ARBA00031828"/>
    </source>
</evidence>
<reference evidence="11 12" key="1">
    <citation type="submission" date="2020-08" db="EMBL/GenBank/DDBJ databases">
        <title>Edaphobacter telluris sp. nov. and Acidobacterium dinghuensis sp. nov., two acidobacteria isolated from forest soil.</title>
        <authorList>
            <person name="Fu J."/>
            <person name="Qiu L."/>
        </authorList>
    </citation>
    <scope>NUCLEOTIDE SEQUENCE [LARGE SCALE GENOMIC DNA]</scope>
    <source>
        <strain evidence="11">4Y35</strain>
    </source>
</reference>
<dbReference type="InterPro" id="IPR036412">
    <property type="entry name" value="HAD-like_sf"/>
</dbReference>
<dbReference type="InterPro" id="IPR004446">
    <property type="entry name" value="Heptose_bisP_phosphatase"/>
</dbReference>
<dbReference type="PIRSF" id="PIRSF004682">
    <property type="entry name" value="GmhB"/>
    <property type="match status" value="1"/>
</dbReference>
<keyword evidence="5 7" id="KW-0119">Carbohydrate metabolism</keyword>
<keyword evidence="3 10" id="KW-0479">Metal-binding</keyword>
<evidence type="ECO:0000256" key="4">
    <source>
        <dbReference type="ARBA" id="ARBA00022801"/>
    </source>
</evidence>
<evidence type="ECO:0000313" key="12">
    <source>
        <dbReference type="Proteomes" id="UP000515312"/>
    </source>
</evidence>
<dbReference type="GO" id="GO:0046872">
    <property type="term" value="F:metal ion binding"/>
    <property type="evidence" value="ECO:0007669"/>
    <property type="project" value="UniProtKB-KW"/>
</dbReference>
<organism evidence="11 12">
    <name type="scientific">Alloacidobacterium dinghuense</name>
    <dbReference type="NCBI Taxonomy" id="2763107"/>
    <lineage>
        <taxon>Bacteria</taxon>
        <taxon>Pseudomonadati</taxon>
        <taxon>Acidobacteriota</taxon>
        <taxon>Terriglobia</taxon>
        <taxon>Terriglobales</taxon>
        <taxon>Acidobacteriaceae</taxon>
        <taxon>Alloacidobacterium</taxon>
    </lineage>
</organism>
<dbReference type="PANTHER" id="PTHR42891:SF1">
    <property type="entry name" value="D-GLYCERO-BETA-D-MANNO-HEPTOSE-1,7-BISPHOSPHATE 7-PHOSPHATASE"/>
    <property type="match status" value="1"/>
</dbReference>
<comment type="cofactor">
    <cofactor evidence="10">
        <name>Mg(2+)</name>
        <dbReference type="ChEBI" id="CHEBI:18420"/>
    </cofactor>
</comment>
<dbReference type="EC" id="3.1.3.-" evidence="7"/>
<accession>A0A7G8BJH0</accession>
<feature type="active site" description="Proton donor" evidence="8">
    <location>
        <position position="10"/>
    </location>
</feature>
<dbReference type="InterPro" id="IPR023214">
    <property type="entry name" value="HAD_sf"/>
</dbReference>
<comment type="similarity">
    <text evidence="7">Belongs to the gmhB family.</text>
</comment>
<keyword evidence="4 7" id="KW-0378">Hydrolase</keyword>
<feature type="binding site" evidence="10">
    <location>
        <position position="99"/>
    </location>
    <ligand>
        <name>Zn(2+)</name>
        <dbReference type="ChEBI" id="CHEBI:29105"/>
    </ligand>
</feature>
<evidence type="ECO:0000256" key="2">
    <source>
        <dbReference type="ARBA" id="ARBA00022490"/>
    </source>
</evidence>
<dbReference type="InterPro" id="IPR006543">
    <property type="entry name" value="Histidinol-phos"/>
</dbReference>
<feature type="binding site" evidence="10">
    <location>
        <position position="136"/>
    </location>
    <ligand>
        <name>Mg(2+)</name>
        <dbReference type="ChEBI" id="CHEBI:18420"/>
    </ligand>
</feature>
<dbReference type="AlphaFoldDB" id="A0A7G8BJH0"/>
<feature type="binding site" evidence="10">
    <location>
        <position position="97"/>
    </location>
    <ligand>
        <name>Zn(2+)</name>
        <dbReference type="ChEBI" id="CHEBI:29105"/>
    </ligand>
</feature>
<evidence type="ECO:0000256" key="5">
    <source>
        <dbReference type="ARBA" id="ARBA00023277"/>
    </source>
</evidence>
<evidence type="ECO:0000256" key="3">
    <source>
        <dbReference type="ARBA" id="ARBA00022723"/>
    </source>
</evidence>
<evidence type="ECO:0000256" key="10">
    <source>
        <dbReference type="PIRSR" id="PIRSR004682-4"/>
    </source>
</evidence>
<dbReference type="SUPFAM" id="SSF56784">
    <property type="entry name" value="HAD-like"/>
    <property type="match status" value="1"/>
</dbReference>
<keyword evidence="10" id="KW-0862">Zinc</keyword>
<dbReference type="Proteomes" id="UP000515312">
    <property type="component" value="Chromosome"/>
</dbReference>
<feature type="site" description="Contributes to substrate recognition" evidence="9">
    <location>
        <position position="110"/>
    </location>
</feature>
<feature type="site" description="Stabilizes the phosphoryl group" evidence="9">
    <location>
        <position position="111"/>
    </location>
</feature>
<feature type="active site" description="Nucleophile" evidence="8">
    <location>
        <position position="8"/>
    </location>
</feature>
<evidence type="ECO:0000256" key="8">
    <source>
        <dbReference type="PIRSR" id="PIRSR004682-1"/>
    </source>
</evidence>
<comment type="cofactor">
    <cofactor evidence="10">
        <name>Zn(2+)</name>
        <dbReference type="ChEBI" id="CHEBI:29105"/>
    </cofactor>
</comment>
<dbReference type="NCBIfam" id="TIGR01656">
    <property type="entry name" value="Histidinol-ppas"/>
    <property type="match status" value="1"/>
</dbReference>
<keyword evidence="10" id="KW-0460">Magnesium</keyword>
<name>A0A7G8BJH0_9BACT</name>
<dbReference type="InterPro" id="IPR006549">
    <property type="entry name" value="HAD-SF_hydro_IIIA"/>
</dbReference>
<dbReference type="GO" id="GO:0016791">
    <property type="term" value="F:phosphatase activity"/>
    <property type="evidence" value="ECO:0007669"/>
    <property type="project" value="InterPro"/>
</dbReference>
<feature type="binding site" evidence="10">
    <location>
        <position position="10"/>
    </location>
    <ligand>
        <name>Mg(2+)</name>
        <dbReference type="ChEBI" id="CHEBI:18420"/>
    </ligand>
</feature>
<evidence type="ECO:0000256" key="1">
    <source>
        <dbReference type="ARBA" id="ARBA00004496"/>
    </source>
</evidence>
<evidence type="ECO:0000256" key="9">
    <source>
        <dbReference type="PIRSR" id="PIRSR004682-3"/>
    </source>
</evidence>
<sequence>MRRAVFLDRDGVLNSNIWNPATGAYESPLRPEQFELLPKVISALHLLQDDGYLLFLVSNQPNYAKGKATMRTLDAIHRRLETAMLEACISFAAYYYCLHHPLVTGDCFCRKPSPYFLLKARDLFALDLRQSWMIGDRQTDIECGLAAGARTIGIGALFPPAAEADHIAADLWQAAQIIVRDLNS</sequence>
<protein>
    <recommendedName>
        <fullName evidence="6 7">D,D-heptose 1,7-bisphosphate phosphatase</fullName>
        <ecNumber evidence="7">3.1.3.-</ecNumber>
    </recommendedName>
</protein>
<evidence type="ECO:0000256" key="7">
    <source>
        <dbReference type="PIRNR" id="PIRNR004682"/>
    </source>
</evidence>
<comment type="subcellular location">
    <subcellularLocation>
        <location evidence="1 7">Cytoplasm</location>
    </subcellularLocation>
</comment>
<dbReference type="PANTHER" id="PTHR42891">
    <property type="entry name" value="D-GLYCERO-BETA-D-MANNO-HEPTOSE-1,7-BISPHOSPHATE 7-PHOSPHATASE"/>
    <property type="match status" value="1"/>
</dbReference>
<keyword evidence="12" id="KW-1185">Reference proteome</keyword>
<dbReference type="Gene3D" id="3.40.50.1000">
    <property type="entry name" value="HAD superfamily/HAD-like"/>
    <property type="match status" value="1"/>
</dbReference>
<dbReference type="NCBIfam" id="TIGR01662">
    <property type="entry name" value="HAD-SF-IIIA"/>
    <property type="match status" value="1"/>
</dbReference>
<dbReference type="EMBL" id="CP060394">
    <property type="protein sequence ID" value="QNI32690.1"/>
    <property type="molecule type" value="Genomic_DNA"/>
</dbReference>
<dbReference type="Pfam" id="PF13242">
    <property type="entry name" value="Hydrolase_like"/>
    <property type="match status" value="1"/>
</dbReference>
<evidence type="ECO:0000313" key="11">
    <source>
        <dbReference type="EMBL" id="QNI32690.1"/>
    </source>
</evidence>
<proteinExistence type="inferred from homology"/>
<dbReference type="RefSeq" id="WP_186743644.1">
    <property type="nucleotide sequence ID" value="NZ_CP060394.1"/>
</dbReference>
<feature type="site" description="Stabilizes the phosphoryl group" evidence="9">
    <location>
        <position position="58"/>
    </location>
</feature>
<dbReference type="GO" id="GO:0005737">
    <property type="term" value="C:cytoplasm"/>
    <property type="evidence" value="ECO:0007669"/>
    <property type="project" value="UniProtKB-SubCell"/>
</dbReference>
<keyword evidence="2 7" id="KW-0963">Cytoplasm</keyword>
<gene>
    <name evidence="11" type="ORF">H7849_01345</name>
</gene>
<dbReference type="KEGG" id="adin:H7849_01345"/>
<feature type="binding site" evidence="10">
    <location>
        <position position="109"/>
    </location>
    <ligand>
        <name>Zn(2+)</name>
        <dbReference type="ChEBI" id="CHEBI:29105"/>
    </ligand>
</feature>
<feature type="binding site" evidence="10">
    <location>
        <position position="8"/>
    </location>
    <ligand>
        <name>Mg(2+)</name>
        <dbReference type="ChEBI" id="CHEBI:18420"/>
    </ligand>
</feature>
<feature type="binding site" evidence="10">
    <location>
        <position position="107"/>
    </location>
    <ligand>
        <name>Zn(2+)</name>
        <dbReference type="ChEBI" id="CHEBI:29105"/>
    </ligand>
</feature>
<dbReference type="GO" id="GO:0005975">
    <property type="term" value="P:carbohydrate metabolic process"/>
    <property type="evidence" value="ECO:0007669"/>
    <property type="project" value="InterPro"/>
</dbReference>